<evidence type="ECO:0000313" key="2">
    <source>
        <dbReference type="Proteomes" id="UP000199356"/>
    </source>
</evidence>
<dbReference type="RefSeq" id="WP_218153170.1">
    <property type="nucleotide sequence ID" value="NZ_FOXA01000077.1"/>
</dbReference>
<sequence>VTRKGKGGRLLRRPQRAHPAATVADFLTAVLTYRRASYTTKGLDDPIGKFLKAKKEIISGDSFEGRSFLDASDVMSLEKGQQLVFVQNFMNRPIKAQGPMWFNEPEFREKGLNTRTGSGPKPALPMPGAQIDASLAQASADKVTQAGRAQVQKVLKSPETILLISPQNLQDFSFDPITMSPARELGMVWVGFQLTNHPVDRVTPSPEQIMLLEGGDEIREAVRDRNIIVFSAEDREALLEFAREHQLTIERELITLALDAKFVRENAPDLGHRDGPAFFAIGEERHLGLHLPENPADADHEHAMAYFAELAGYALDESMPHEAFVV</sequence>
<gene>
    <name evidence="1" type="ORF">SAMN04488047_1771</name>
</gene>
<protein>
    <submittedName>
        <fullName evidence="1">Uncharacterized protein</fullName>
    </submittedName>
</protein>
<feature type="non-terminal residue" evidence="1">
    <location>
        <position position="1"/>
    </location>
</feature>
<proteinExistence type="predicted"/>
<reference evidence="1 2" key="1">
    <citation type="submission" date="2016-10" db="EMBL/GenBank/DDBJ databases">
        <authorList>
            <person name="de Groot N.N."/>
        </authorList>
    </citation>
    <scope>NUCLEOTIDE SEQUENCE [LARGE SCALE GENOMIC DNA]</scope>
    <source>
        <strain evidence="1 2">DSM 19547</strain>
    </source>
</reference>
<dbReference type="AlphaFoldDB" id="A0A1I5X2B0"/>
<organism evidence="1 2">
    <name type="scientific">Tranquillimonas alkanivorans</name>
    <dbReference type="NCBI Taxonomy" id="441119"/>
    <lineage>
        <taxon>Bacteria</taxon>
        <taxon>Pseudomonadati</taxon>
        <taxon>Pseudomonadota</taxon>
        <taxon>Alphaproteobacteria</taxon>
        <taxon>Rhodobacterales</taxon>
        <taxon>Roseobacteraceae</taxon>
        <taxon>Tranquillimonas</taxon>
    </lineage>
</organism>
<accession>A0A1I5X2B0</accession>
<dbReference type="Proteomes" id="UP000199356">
    <property type="component" value="Unassembled WGS sequence"/>
</dbReference>
<dbReference type="EMBL" id="FOXA01000077">
    <property type="protein sequence ID" value="SFQ26050.1"/>
    <property type="molecule type" value="Genomic_DNA"/>
</dbReference>
<evidence type="ECO:0000313" key="1">
    <source>
        <dbReference type="EMBL" id="SFQ26050.1"/>
    </source>
</evidence>
<name>A0A1I5X2B0_9RHOB</name>
<keyword evidence="2" id="KW-1185">Reference proteome</keyword>